<name>A0A9D4R803_DREPO</name>
<evidence type="ECO:0000313" key="2">
    <source>
        <dbReference type="EMBL" id="KAH3858451.1"/>
    </source>
</evidence>
<dbReference type="EMBL" id="JAIWYP010000003">
    <property type="protein sequence ID" value="KAH3858451.1"/>
    <property type="molecule type" value="Genomic_DNA"/>
</dbReference>
<organism evidence="2 3">
    <name type="scientific">Dreissena polymorpha</name>
    <name type="common">Zebra mussel</name>
    <name type="synonym">Mytilus polymorpha</name>
    <dbReference type="NCBI Taxonomy" id="45954"/>
    <lineage>
        <taxon>Eukaryota</taxon>
        <taxon>Metazoa</taxon>
        <taxon>Spiralia</taxon>
        <taxon>Lophotrochozoa</taxon>
        <taxon>Mollusca</taxon>
        <taxon>Bivalvia</taxon>
        <taxon>Autobranchia</taxon>
        <taxon>Heteroconchia</taxon>
        <taxon>Euheterodonta</taxon>
        <taxon>Imparidentia</taxon>
        <taxon>Neoheterodontei</taxon>
        <taxon>Myida</taxon>
        <taxon>Dreissenoidea</taxon>
        <taxon>Dreissenidae</taxon>
        <taxon>Dreissena</taxon>
    </lineage>
</organism>
<proteinExistence type="predicted"/>
<feature type="compositionally biased region" description="Polar residues" evidence="1">
    <location>
        <begin position="13"/>
        <end position="25"/>
    </location>
</feature>
<sequence length="66" mass="7840">MVHYNQDHPASPRQGTEPSTANHNRPPSRHPLPSWKNLLVYSHFMKEDRLKYYYTLKSSNPYLTIQ</sequence>
<dbReference type="Proteomes" id="UP000828390">
    <property type="component" value="Unassembled WGS sequence"/>
</dbReference>
<comment type="caution">
    <text evidence="2">The sequence shown here is derived from an EMBL/GenBank/DDBJ whole genome shotgun (WGS) entry which is preliminary data.</text>
</comment>
<dbReference type="AlphaFoldDB" id="A0A9D4R803"/>
<reference evidence="2" key="2">
    <citation type="submission" date="2020-11" db="EMBL/GenBank/DDBJ databases">
        <authorList>
            <person name="McCartney M.A."/>
            <person name="Auch B."/>
            <person name="Kono T."/>
            <person name="Mallez S."/>
            <person name="Becker A."/>
            <person name="Gohl D.M."/>
            <person name="Silverstein K.A.T."/>
            <person name="Koren S."/>
            <person name="Bechman K.B."/>
            <person name="Herman A."/>
            <person name="Abrahante J.E."/>
            <person name="Garbe J."/>
        </authorList>
    </citation>
    <scope>NUCLEOTIDE SEQUENCE</scope>
    <source>
        <strain evidence="2">Duluth1</strain>
        <tissue evidence="2">Whole animal</tissue>
    </source>
</reference>
<gene>
    <name evidence="2" type="ORF">DPMN_101074</name>
</gene>
<feature type="region of interest" description="Disordered" evidence="1">
    <location>
        <begin position="1"/>
        <end position="34"/>
    </location>
</feature>
<accession>A0A9D4R803</accession>
<evidence type="ECO:0000256" key="1">
    <source>
        <dbReference type="SAM" id="MobiDB-lite"/>
    </source>
</evidence>
<protein>
    <submittedName>
        <fullName evidence="2">Uncharacterized protein</fullName>
    </submittedName>
</protein>
<keyword evidence="3" id="KW-1185">Reference proteome</keyword>
<evidence type="ECO:0000313" key="3">
    <source>
        <dbReference type="Proteomes" id="UP000828390"/>
    </source>
</evidence>
<reference evidence="2" key="1">
    <citation type="journal article" date="2019" name="bioRxiv">
        <title>The Genome of the Zebra Mussel, Dreissena polymorpha: A Resource for Invasive Species Research.</title>
        <authorList>
            <person name="McCartney M.A."/>
            <person name="Auch B."/>
            <person name="Kono T."/>
            <person name="Mallez S."/>
            <person name="Zhang Y."/>
            <person name="Obille A."/>
            <person name="Becker A."/>
            <person name="Abrahante J.E."/>
            <person name="Garbe J."/>
            <person name="Badalamenti J.P."/>
            <person name="Herman A."/>
            <person name="Mangelson H."/>
            <person name="Liachko I."/>
            <person name="Sullivan S."/>
            <person name="Sone E.D."/>
            <person name="Koren S."/>
            <person name="Silverstein K.A.T."/>
            <person name="Beckman K.B."/>
            <person name="Gohl D.M."/>
        </authorList>
    </citation>
    <scope>NUCLEOTIDE SEQUENCE</scope>
    <source>
        <strain evidence="2">Duluth1</strain>
        <tissue evidence="2">Whole animal</tissue>
    </source>
</reference>